<protein>
    <submittedName>
        <fullName evidence="4">TetR/AcrR family transcriptional regulator</fullName>
    </submittedName>
</protein>
<accession>A0ABV4N9S6</accession>
<keyword evidence="1 2" id="KW-0238">DNA-binding</keyword>
<dbReference type="EMBL" id="JBFRUW010000018">
    <property type="protein sequence ID" value="MFA0567927.1"/>
    <property type="molecule type" value="Genomic_DNA"/>
</dbReference>
<comment type="caution">
    <text evidence="4">The sequence shown here is derived from an EMBL/GenBank/DDBJ whole genome shotgun (WGS) entry which is preliminary data.</text>
</comment>
<dbReference type="PANTHER" id="PTHR43479">
    <property type="entry name" value="ACREF/ENVCD OPERON REPRESSOR-RELATED"/>
    <property type="match status" value="1"/>
</dbReference>
<evidence type="ECO:0000256" key="2">
    <source>
        <dbReference type="PROSITE-ProRule" id="PRU00335"/>
    </source>
</evidence>
<keyword evidence="5" id="KW-1185">Reference proteome</keyword>
<evidence type="ECO:0000313" key="4">
    <source>
        <dbReference type="EMBL" id="MFA0567927.1"/>
    </source>
</evidence>
<dbReference type="InterPro" id="IPR009057">
    <property type="entry name" value="Homeodomain-like_sf"/>
</dbReference>
<proteinExistence type="predicted"/>
<gene>
    <name evidence="4" type="ORF">AB4566_06535</name>
</gene>
<dbReference type="Gene3D" id="1.10.357.10">
    <property type="entry name" value="Tetracycline Repressor, domain 2"/>
    <property type="match status" value="1"/>
</dbReference>
<dbReference type="RefSeq" id="WP_372265453.1">
    <property type="nucleotide sequence ID" value="NZ_JBFRUW010000018.1"/>
</dbReference>
<dbReference type="InterPro" id="IPR050624">
    <property type="entry name" value="HTH-type_Tx_Regulator"/>
</dbReference>
<reference evidence="4 5" key="1">
    <citation type="journal article" date="2024" name="ISME J.">
        <title>Tailless and filamentous prophages are predominant in marine Vibrio.</title>
        <authorList>
            <person name="Steensen K."/>
            <person name="Seneca J."/>
            <person name="Bartlau N."/>
            <person name="Yu X.A."/>
            <person name="Hussain F.A."/>
            <person name="Polz M.F."/>
        </authorList>
    </citation>
    <scope>NUCLEOTIDE SEQUENCE [LARGE SCALE GENOMIC DNA]</scope>
    <source>
        <strain evidence="4 5">10N.222.51.A1</strain>
    </source>
</reference>
<dbReference type="SUPFAM" id="SSF46689">
    <property type="entry name" value="Homeodomain-like"/>
    <property type="match status" value="1"/>
</dbReference>
<dbReference type="PRINTS" id="PR00455">
    <property type="entry name" value="HTHTETR"/>
</dbReference>
<feature type="domain" description="HTH tetR-type" evidence="3">
    <location>
        <begin position="10"/>
        <end position="70"/>
    </location>
</feature>
<dbReference type="Pfam" id="PF00440">
    <property type="entry name" value="TetR_N"/>
    <property type="match status" value="1"/>
</dbReference>
<organism evidence="4 5">
    <name type="scientific">Vibrio gallaecicus</name>
    <dbReference type="NCBI Taxonomy" id="552386"/>
    <lineage>
        <taxon>Bacteria</taxon>
        <taxon>Pseudomonadati</taxon>
        <taxon>Pseudomonadota</taxon>
        <taxon>Gammaproteobacteria</taxon>
        <taxon>Vibrionales</taxon>
        <taxon>Vibrionaceae</taxon>
        <taxon>Vibrio</taxon>
    </lineage>
</organism>
<sequence length="152" mass="17408">MPRVNRATSERTKERIIETAARIVLNEGFEHLTFTNIAKEANISRSSTNTHFKNKEDLIEAIKPKVGEVIVPLFCYDSPEKFLESWKKVYLTDPHAQKLLYNTRNLVSSNEGIDGLISLIQGEDREKVEEVVLYCIGYSMYKGIYGQKPEPI</sequence>
<evidence type="ECO:0000313" key="5">
    <source>
        <dbReference type="Proteomes" id="UP001570417"/>
    </source>
</evidence>
<evidence type="ECO:0000256" key="1">
    <source>
        <dbReference type="ARBA" id="ARBA00023125"/>
    </source>
</evidence>
<evidence type="ECO:0000259" key="3">
    <source>
        <dbReference type="PROSITE" id="PS50977"/>
    </source>
</evidence>
<name>A0ABV4N9S6_9VIBR</name>
<dbReference type="PROSITE" id="PS50977">
    <property type="entry name" value="HTH_TETR_2"/>
    <property type="match status" value="1"/>
</dbReference>
<dbReference type="InterPro" id="IPR001647">
    <property type="entry name" value="HTH_TetR"/>
</dbReference>
<dbReference type="PANTHER" id="PTHR43479:SF11">
    <property type="entry name" value="ACREF_ENVCD OPERON REPRESSOR-RELATED"/>
    <property type="match status" value="1"/>
</dbReference>
<dbReference type="Proteomes" id="UP001570417">
    <property type="component" value="Unassembled WGS sequence"/>
</dbReference>
<feature type="DNA-binding region" description="H-T-H motif" evidence="2">
    <location>
        <begin position="33"/>
        <end position="52"/>
    </location>
</feature>